<dbReference type="OrthoDB" id="9884049at2"/>
<dbReference type="PROSITE" id="PS51004">
    <property type="entry name" value="SEMA"/>
    <property type="match status" value="1"/>
</dbReference>
<name>A0A0K2JGN6_SPIKU</name>
<evidence type="ECO:0000313" key="3">
    <source>
        <dbReference type="Proteomes" id="UP000062963"/>
    </source>
</evidence>
<dbReference type="KEGG" id="skn:SKUN_00717"/>
<evidence type="ECO:0000313" key="2">
    <source>
        <dbReference type="EMBL" id="ALA97608.1"/>
    </source>
</evidence>
<evidence type="ECO:0000259" key="1">
    <source>
        <dbReference type="PROSITE" id="PS51004"/>
    </source>
</evidence>
<dbReference type="InterPro" id="IPR001627">
    <property type="entry name" value="Semap_dom"/>
</dbReference>
<organism evidence="2 3">
    <name type="scientific">Spiroplasma kunkelii CR2-3x</name>
    <dbReference type="NCBI Taxonomy" id="273035"/>
    <lineage>
        <taxon>Bacteria</taxon>
        <taxon>Bacillati</taxon>
        <taxon>Mycoplasmatota</taxon>
        <taxon>Mollicutes</taxon>
        <taxon>Entomoplasmatales</taxon>
        <taxon>Spiroplasmataceae</taxon>
        <taxon>Spiroplasma</taxon>
    </lineage>
</organism>
<accession>A0A0K2JGN6</accession>
<dbReference type="Proteomes" id="UP000062963">
    <property type="component" value="Chromosome"/>
</dbReference>
<dbReference type="RefSeq" id="WP_158500753.1">
    <property type="nucleotide sequence ID" value="NZ_CP010899.1"/>
</dbReference>
<protein>
    <recommendedName>
        <fullName evidence="1">Sema domain-containing protein</fullName>
    </recommendedName>
</protein>
<sequence length="58" mass="6337">MPLVNKPSGIKSIKNLGKINEETYGKIVSITTTNEKIGNLEKTVVFVATDKGYILKIS</sequence>
<reference evidence="2 3" key="1">
    <citation type="journal article" date="2015" name="Genome Announc.">
        <title>Complete Genome Sequence of Spiroplasma kunkelii Strain CR2-3x, Causal Agent of Corn Stunt Disease in Zea mays L.</title>
        <authorList>
            <person name="Davis R.E."/>
            <person name="Shao J."/>
            <person name="Dally E.L."/>
            <person name="Zhao Y."/>
            <person name="Gasparich G.E."/>
            <person name="Gaynor B.J."/>
            <person name="Athey J.C."/>
            <person name="Harrison N.A."/>
            <person name="Donofrio N."/>
        </authorList>
    </citation>
    <scope>NUCLEOTIDE SEQUENCE [LARGE SCALE GENOMIC DNA]</scope>
    <source>
        <strain evidence="2 3">CR2-3x</strain>
    </source>
</reference>
<dbReference type="AlphaFoldDB" id="A0A0K2JGN6"/>
<feature type="domain" description="Sema" evidence="1">
    <location>
        <begin position="1"/>
        <end position="58"/>
    </location>
</feature>
<dbReference type="PATRIC" id="fig|273035.7.peg.871"/>
<dbReference type="EMBL" id="CP010899">
    <property type="protein sequence ID" value="ALA97608.1"/>
    <property type="molecule type" value="Genomic_DNA"/>
</dbReference>
<gene>
    <name evidence="2" type="ORF">SKUN_00717</name>
</gene>
<keyword evidence="3" id="KW-1185">Reference proteome</keyword>
<proteinExistence type="predicted"/>